<dbReference type="PROSITE" id="PS00028">
    <property type="entry name" value="ZINC_FINGER_C2H2_1"/>
    <property type="match status" value="1"/>
</dbReference>
<keyword evidence="8" id="KW-1185">Reference proteome</keyword>
<dbReference type="InParanoid" id="W4JWK9"/>
<keyword evidence="4" id="KW-0862">Zinc</keyword>
<evidence type="ECO:0000256" key="3">
    <source>
        <dbReference type="ARBA" id="ARBA00022771"/>
    </source>
</evidence>
<proteinExistence type="predicted"/>
<dbReference type="RefSeq" id="XP_009549850.1">
    <property type="nucleotide sequence ID" value="XM_009551555.1"/>
</dbReference>
<dbReference type="GeneID" id="20667717"/>
<accession>W4JWK9</accession>
<dbReference type="EMBL" id="KI925462">
    <property type="protein sequence ID" value="ETW77829.1"/>
    <property type="molecule type" value="Genomic_DNA"/>
</dbReference>
<evidence type="ECO:0000259" key="6">
    <source>
        <dbReference type="PROSITE" id="PS50157"/>
    </source>
</evidence>
<dbReference type="PROSITE" id="PS50157">
    <property type="entry name" value="ZINC_FINGER_C2H2_2"/>
    <property type="match status" value="1"/>
</dbReference>
<dbReference type="KEGG" id="hir:HETIRDRAFT_157336"/>
<dbReference type="HOGENOM" id="CLU_176449_0_0_1"/>
<keyword evidence="3 5" id="KW-0863">Zinc-finger</keyword>
<evidence type="ECO:0000256" key="4">
    <source>
        <dbReference type="ARBA" id="ARBA00022833"/>
    </source>
</evidence>
<evidence type="ECO:0000313" key="7">
    <source>
        <dbReference type="EMBL" id="ETW77829.1"/>
    </source>
</evidence>
<dbReference type="InterPro" id="IPR013087">
    <property type="entry name" value="Znf_C2H2_type"/>
</dbReference>
<reference evidence="7 8" key="1">
    <citation type="journal article" date="2012" name="New Phytol.">
        <title>Insight into trade-off between wood decay and parasitism from the genome of a fungal forest pathogen.</title>
        <authorList>
            <person name="Olson A."/>
            <person name="Aerts A."/>
            <person name="Asiegbu F."/>
            <person name="Belbahri L."/>
            <person name="Bouzid O."/>
            <person name="Broberg A."/>
            <person name="Canback B."/>
            <person name="Coutinho P.M."/>
            <person name="Cullen D."/>
            <person name="Dalman K."/>
            <person name="Deflorio G."/>
            <person name="van Diepen L.T."/>
            <person name="Dunand C."/>
            <person name="Duplessis S."/>
            <person name="Durling M."/>
            <person name="Gonthier P."/>
            <person name="Grimwood J."/>
            <person name="Fossdal C.G."/>
            <person name="Hansson D."/>
            <person name="Henrissat B."/>
            <person name="Hietala A."/>
            <person name="Himmelstrand K."/>
            <person name="Hoffmeister D."/>
            <person name="Hogberg N."/>
            <person name="James T.Y."/>
            <person name="Karlsson M."/>
            <person name="Kohler A."/>
            <person name="Kues U."/>
            <person name="Lee Y.H."/>
            <person name="Lin Y.C."/>
            <person name="Lind M."/>
            <person name="Lindquist E."/>
            <person name="Lombard V."/>
            <person name="Lucas S."/>
            <person name="Lunden K."/>
            <person name="Morin E."/>
            <person name="Murat C."/>
            <person name="Park J."/>
            <person name="Raffaello T."/>
            <person name="Rouze P."/>
            <person name="Salamov A."/>
            <person name="Schmutz J."/>
            <person name="Solheim H."/>
            <person name="Stahlberg J."/>
            <person name="Velez H."/>
            <person name="de Vries R.P."/>
            <person name="Wiebenga A."/>
            <person name="Woodward S."/>
            <person name="Yakovlev I."/>
            <person name="Garbelotto M."/>
            <person name="Martin F."/>
            <person name="Grigoriev I.V."/>
            <person name="Stenlid J."/>
        </authorList>
    </citation>
    <scope>NUCLEOTIDE SEQUENCE [LARGE SCALE GENOMIC DNA]</scope>
    <source>
        <strain evidence="7 8">TC 32-1</strain>
    </source>
</reference>
<keyword evidence="2" id="KW-0677">Repeat</keyword>
<dbReference type="Pfam" id="PF00096">
    <property type="entry name" value="zf-C2H2"/>
    <property type="match status" value="1"/>
</dbReference>
<organism evidence="7 8">
    <name type="scientific">Heterobasidion irregulare (strain TC 32-1)</name>
    <dbReference type="NCBI Taxonomy" id="747525"/>
    <lineage>
        <taxon>Eukaryota</taxon>
        <taxon>Fungi</taxon>
        <taxon>Dikarya</taxon>
        <taxon>Basidiomycota</taxon>
        <taxon>Agaricomycotina</taxon>
        <taxon>Agaricomycetes</taxon>
        <taxon>Russulales</taxon>
        <taxon>Bondarzewiaceae</taxon>
        <taxon>Heterobasidion</taxon>
        <taxon>Heterobasidion annosum species complex</taxon>
    </lineage>
</organism>
<dbReference type="Proteomes" id="UP000030671">
    <property type="component" value="Unassembled WGS sequence"/>
</dbReference>
<evidence type="ECO:0000256" key="2">
    <source>
        <dbReference type="ARBA" id="ARBA00022737"/>
    </source>
</evidence>
<keyword evidence="1" id="KW-0479">Metal-binding</keyword>
<dbReference type="FunFam" id="3.30.160.60:FF:000110">
    <property type="entry name" value="Zinc finger protein-like"/>
    <property type="match status" value="1"/>
</dbReference>
<dbReference type="SMART" id="SM00355">
    <property type="entry name" value="ZnF_C2H2"/>
    <property type="match status" value="2"/>
</dbReference>
<dbReference type="SUPFAM" id="SSF57667">
    <property type="entry name" value="beta-beta-alpha zinc fingers"/>
    <property type="match status" value="1"/>
</dbReference>
<dbReference type="AlphaFoldDB" id="W4JWK9"/>
<evidence type="ECO:0000313" key="8">
    <source>
        <dbReference type="Proteomes" id="UP000030671"/>
    </source>
</evidence>
<evidence type="ECO:0000256" key="5">
    <source>
        <dbReference type="PROSITE-ProRule" id="PRU00042"/>
    </source>
</evidence>
<sequence length="106" mass="12204">MSDARTEPPIVPYDTIDAQTELSFFFDDTIDASSASQPYPDLQQQVRIFSCNYCDRSFATRWNLKTHMDLHDPNRMKLFACTHKGCHYASARKNDLKRHMGSCSHA</sequence>
<gene>
    <name evidence="7" type="ORF">HETIRDRAFT_157336</name>
</gene>
<protein>
    <recommendedName>
        <fullName evidence="6">C2H2-type domain-containing protein</fullName>
    </recommendedName>
</protein>
<dbReference type="InterPro" id="IPR036236">
    <property type="entry name" value="Znf_C2H2_sf"/>
</dbReference>
<dbReference type="Gene3D" id="3.30.160.60">
    <property type="entry name" value="Classic Zinc Finger"/>
    <property type="match status" value="1"/>
</dbReference>
<dbReference type="OrthoDB" id="8117402at2759"/>
<dbReference type="GO" id="GO:0008270">
    <property type="term" value="F:zinc ion binding"/>
    <property type="evidence" value="ECO:0007669"/>
    <property type="project" value="UniProtKB-KW"/>
</dbReference>
<evidence type="ECO:0000256" key="1">
    <source>
        <dbReference type="ARBA" id="ARBA00022723"/>
    </source>
</evidence>
<feature type="domain" description="C2H2-type" evidence="6">
    <location>
        <begin position="49"/>
        <end position="76"/>
    </location>
</feature>
<name>W4JWK9_HETIT</name>